<dbReference type="Proteomes" id="UP000265882">
    <property type="component" value="Unassembled WGS sequence"/>
</dbReference>
<keyword evidence="2" id="KW-0732">Signal</keyword>
<feature type="domain" description="FecR protein" evidence="3">
    <location>
        <begin position="78"/>
        <end position="174"/>
    </location>
</feature>
<feature type="region of interest" description="Disordered" evidence="1">
    <location>
        <begin position="533"/>
        <end position="892"/>
    </location>
</feature>
<feature type="compositionally biased region" description="Basic and acidic residues" evidence="1">
    <location>
        <begin position="533"/>
        <end position="547"/>
    </location>
</feature>
<accession>A0A3A4P4K0</accession>
<dbReference type="InterPro" id="IPR006860">
    <property type="entry name" value="FecR"/>
</dbReference>
<feature type="chain" id="PRO_5017194054" description="FecR protein domain-containing protein" evidence="2">
    <location>
        <begin position="36"/>
        <end position="892"/>
    </location>
</feature>
<feature type="compositionally biased region" description="Basic and acidic residues" evidence="1">
    <location>
        <begin position="727"/>
        <end position="739"/>
    </location>
</feature>
<name>A0A3A4P4K0_ABYX5</name>
<feature type="compositionally biased region" description="Polar residues" evidence="1">
    <location>
        <begin position="863"/>
        <end position="872"/>
    </location>
</feature>
<organism evidence="4 5">
    <name type="scientific">Abyssobacteria bacterium (strain SURF_5)</name>
    <dbReference type="NCBI Taxonomy" id="2093360"/>
    <lineage>
        <taxon>Bacteria</taxon>
        <taxon>Pseudomonadati</taxon>
        <taxon>Candidatus Hydrogenedentota</taxon>
        <taxon>Candidatus Abyssobacteria</taxon>
    </lineage>
</organism>
<feature type="compositionally biased region" description="Gly residues" evidence="1">
    <location>
        <begin position="879"/>
        <end position="892"/>
    </location>
</feature>
<comment type="caution">
    <text evidence="4">The sequence shown here is derived from an EMBL/GenBank/DDBJ whole genome shotgun (WGS) entry which is preliminary data.</text>
</comment>
<gene>
    <name evidence="4" type="ORF">C4520_07620</name>
</gene>
<reference evidence="4 5" key="1">
    <citation type="journal article" date="2017" name="ISME J.">
        <title>Energy and carbon metabolisms in a deep terrestrial subsurface fluid microbial community.</title>
        <authorList>
            <person name="Momper L."/>
            <person name="Jungbluth S.P."/>
            <person name="Lee M.D."/>
            <person name="Amend J.P."/>
        </authorList>
    </citation>
    <scope>NUCLEOTIDE SEQUENCE [LARGE SCALE GENOMIC DNA]</scope>
    <source>
        <strain evidence="4">SURF_5</strain>
    </source>
</reference>
<evidence type="ECO:0000313" key="4">
    <source>
        <dbReference type="EMBL" id="RJP22884.1"/>
    </source>
</evidence>
<evidence type="ECO:0000256" key="2">
    <source>
        <dbReference type="SAM" id="SignalP"/>
    </source>
</evidence>
<dbReference type="EMBL" id="QZKU01000053">
    <property type="protein sequence ID" value="RJP22884.1"/>
    <property type="molecule type" value="Genomic_DNA"/>
</dbReference>
<feature type="signal peptide" evidence="2">
    <location>
        <begin position="1"/>
        <end position="35"/>
    </location>
</feature>
<dbReference type="Pfam" id="PF04773">
    <property type="entry name" value="FecR"/>
    <property type="match status" value="1"/>
</dbReference>
<dbReference type="InterPro" id="IPR046535">
    <property type="entry name" value="DUF6600"/>
</dbReference>
<sequence>MSAQTPPKSIRRMALAAFLAFLLVAFLAAGEPAFAQSEADPSDVGRISQVIDNAFILAKDDVDWSYAEPNLIVEQGDLLQTDETGRAELQFQGQMIFRIGENTRIAVVEIGDTTVVGMDNGRAYLRIGDGLSGSKQFLLTFASGQIVAREPALARIDLAEDGSAEINVIRGSVEVESLSEGLREVAARERAVIAADGRIELTEYNLARQDEFDRWNEERDIALSTYRRPEHLAQDVVGQEDLDGYGEWVYSDRYNSYGWQPYVVETWQPYYYGHWYRSPYYGWTWIPQEPWGYVTYHYGSWNYDPYYGWVWIPGYAWRPAYAHWVWYDGYIGWAPLNYYGYPVITTYPYHITSFSTGYIDFFSFTFVFSDHFHHHDHHFFFRDHHRHRDFDHDKDRHGDRDRHKDFDRVDKDYDRLRKDYNKFRDQHPRGKDRDDRDFRHLADKDGKFAAFKPDGTVRHVKDLDKEKFDKSFRKGKSAATRTDYTEFLKENRSVARKVAELQKHQKIQTAAFSPQLPRKSALDQFQKLDFRKSVAENRKRTGRDRMTTETGAPEIRRQRDNDRNIPRLQDERIRGSERPERKSEPPETLQRKMDDTNARRSVERNDRIERFRETAAQRTGNNALRNAPGGAGNAMPSPAQQKAARALKATRQTSSSGPVKASEVRKPAQAEMQQRREAAVAAAKERLMRAREQQQIQRQDIERFNPPTQRLNERPNAGRKSVPTPAIERRDAGPQRREQAAAIQQRVVPSPPAQNQKIDNMRRPPQPNASIQQKRSVPDLPANRVRDVKRPQQPQVQMSPRQFQPAQVRPDRQMRALQAPAFTPAPAPQREIRQARPQIQREQPRAFNQQIRRNDFPAAARQKIQNQPNIQRSDAIRSHGGGRPGRSGRAGR</sequence>
<dbReference type="Pfam" id="PF20245">
    <property type="entry name" value="DUF6600"/>
    <property type="match status" value="1"/>
</dbReference>
<evidence type="ECO:0000256" key="1">
    <source>
        <dbReference type="SAM" id="MobiDB-lite"/>
    </source>
</evidence>
<evidence type="ECO:0000259" key="3">
    <source>
        <dbReference type="Pfam" id="PF04773"/>
    </source>
</evidence>
<protein>
    <recommendedName>
        <fullName evidence="3">FecR protein domain-containing protein</fullName>
    </recommendedName>
</protein>
<dbReference type="AlphaFoldDB" id="A0A3A4P4K0"/>
<feature type="compositionally biased region" description="Polar residues" evidence="1">
    <location>
        <begin position="792"/>
        <end position="805"/>
    </location>
</feature>
<dbReference type="PANTHER" id="PTHR38731:SF3">
    <property type="entry name" value="BLL6125 PROTEIN"/>
    <property type="match status" value="1"/>
</dbReference>
<feature type="compositionally biased region" description="Basic and acidic residues" evidence="1">
    <location>
        <begin position="554"/>
        <end position="615"/>
    </location>
</feature>
<proteinExistence type="predicted"/>
<dbReference type="PANTHER" id="PTHR38731">
    <property type="entry name" value="LIPL45-RELATED LIPOPROTEIN-RELATED"/>
    <property type="match status" value="1"/>
</dbReference>
<feature type="compositionally biased region" description="Basic and acidic residues" evidence="1">
    <location>
        <begin position="662"/>
        <end position="692"/>
    </location>
</feature>
<evidence type="ECO:0000313" key="5">
    <source>
        <dbReference type="Proteomes" id="UP000265882"/>
    </source>
</evidence>